<dbReference type="SMART" id="SM00866">
    <property type="entry name" value="UTRA"/>
    <property type="match status" value="1"/>
</dbReference>
<organism evidence="5 6">
    <name type="scientific">Candidimonas nitroreducens</name>
    <dbReference type="NCBI Taxonomy" id="683354"/>
    <lineage>
        <taxon>Bacteria</taxon>
        <taxon>Pseudomonadati</taxon>
        <taxon>Pseudomonadota</taxon>
        <taxon>Betaproteobacteria</taxon>
        <taxon>Burkholderiales</taxon>
        <taxon>Alcaligenaceae</taxon>
        <taxon>Candidimonas</taxon>
    </lineage>
</organism>
<evidence type="ECO:0000313" key="6">
    <source>
        <dbReference type="Proteomes" id="UP000214603"/>
    </source>
</evidence>
<accession>A0A225M467</accession>
<dbReference type="PANTHER" id="PTHR44846:SF1">
    <property type="entry name" value="MANNOSYL-D-GLYCERATE TRANSPORT_METABOLISM SYSTEM REPRESSOR MNGR-RELATED"/>
    <property type="match status" value="1"/>
</dbReference>
<dbReference type="InterPro" id="IPR011663">
    <property type="entry name" value="UTRA"/>
</dbReference>
<keyword evidence="3" id="KW-0804">Transcription</keyword>
<dbReference type="SUPFAM" id="SSF64288">
    <property type="entry name" value="Chorismate lyase-like"/>
    <property type="match status" value="1"/>
</dbReference>
<keyword evidence="6" id="KW-1185">Reference proteome</keyword>
<comment type="caution">
    <text evidence="5">The sequence shown here is derived from an EMBL/GenBank/DDBJ whole genome shotgun (WGS) entry which is preliminary data.</text>
</comment>
<dbReference type="Proteomes" id="UP000214603">
    <property type="component" value="Unassembled WGS sequence"/>
</dbReference>
<sequence>MPDIPLSDRSPGAQRAAGSAAFSPLYQQIKGLLLQSLDRGEWKPGEAIPSEFDLAARFQVSQGTVRKAIDELAAENLLLRRQGKGTFVATHNEARVRFRFLRLTPDQGKPPVSGSRILECRRVKSAPDIARLLDLRLSETVVNLRRVLSFDQVPTILDDIWLPGSVFRGLTAESLARYRGPLYALFESEFGVSMVRAEEKIKAVRAGAEAAELLQVPQDEPLLQVERVSYTYGDRPMELRRGLYLTEHFHYRNSLN</sequence>
<dbReference type="InterPro" id="IPR028978">
    <property type="entry name" value="Chorismate_lyase_/UTRA_dom_sf"/>
</dbReference>
<gene>
    <name evidence="5" type="ORF">CEY11_18805</name>
</gene>
<protein>
    <submittedName>
        <fullName evidence="5">GntR family transcriptional regulator</fullName>
    </submittedName>
</protein>
<dbReference type="EMBL" id="NJIH01000011">
    <property type="protein sequence ID" value="OWT56087.1"/>
    <property type="molecule type" value="Genomic_DNA"/>
</dbReference>
<dbReference type="GO" id="GO:0003677">
    <property type="term" value="F:DNA binding"/>
    <property type="evidence" value="ECO:0007669"/>
    <property type="project" value="UniProtKB-KW"/>
</dbReference>
<dbReference type="PROSITE" id="PS50949">
    <property type="entry name" value="HTH_GNTR"/>
    <property type="match status" value="1"/>
</dbReference>
<dbReference type="InterPro" id="IPR000524">
    <property type="entry name" value="Tscrpt_reg_HTH_GntR"/>
</dbReference>
<name>A0A225M467_9BURK</name>
<dbReference type="SUPFAM" id="SSF46785">
    <property type="entry name" value="Winged helix' DNA-binding domain"/>
    <property type="match status" value="1"/>
</dbReference>
<evidence type="ECO:0000256" key="3">
    <source>
        <dbReference type="ARBA" id="ARBA00023163"/>
    </source>
</evidence>
<keyword evidence="2" id="KW-0238">DNA-binding</keyword>
<dbReference type="PANTHER" id="PTHR44846">
    <property type="entry name" value="MANNOSYL-D-GLYCERATE TRANSPORT/METABOLISM SYSTEM REPRESSOR MNGR-RELATED"/>
    <property type="match status" value="1"/>
</dbReference>
<evidence type="ECO:0000259" key="4">
    <source>
        <dbReference type="PROSITE" id="PS50949"/>
    </source>
</evidence>
<dbReference type="Gene3D" id="3.40.1410.10">
    <property type="entry name" value="Chorismate lyase-like"/>
    <property type="match status" value="1"/>
</dbReference>
<feature type="domain" description="HTH gntR-type" evidence="4">
    <location>
        <begin position="23"/>
        <end position="91"/>
    </location>
</feature>
<dbReference type="RefSeq" id="WP_088604965.1">
    <property type="nucleotide sequence ID" value="NZ_NJIH01000011.1"/>
</dbReference>
<dbReference type="Pfam" id="PF07702">
    <property type="entry name" value="UTRA"/>
    <property type="match status" value="1"/>
</dbReference>
<dbReference type="InterPro" id="IPR036390">
    <property type="entry name" value="WH_DNA-bd_sf"/>
</dbReference>
<dbReference type="InterPro" id="IPR050679">
    <property type="entry name" value="Bact_HTH_transcr_reg"/>
</dbReference>
<dbReference type="FunFam" id="1.10.10.10:FF:000079">
    <property type="entry name" value="GntR family transcriptional regulator"/>
    <property type="match status" value="1"/>
</dbReference>
<proteinExistence type="predicted"/>
<dbReference type="InterPro" id="IPR036388">
    <property type="entry name" value="WH-like_DNA-bd_sf"/>
</dbReference>
<keyword evidence="1" id="KW-0805">Transcription regulation</keyword>
<dbReference type="Pfam" id="PF00392">
    <property type="entry name" value="GntR"/>
    <property type="match status" value="1"/>
</dbReference>
<dbReference type="AlphaFoldDB" id="A0A225M467"/>
<dbReference type="GO" id="GO:0045892">
    <property type="term" value="P:negative regulation of DNA-templated transcription"/>
    <property type="evidence" value="ECO:0007669"/>
    <property type="project" value="TreeGrafter"/>
</dbReference>
<dbReference type="PRINTS" id="PR00035">
    <property type="entry name" value="HTHGNTR"/>
</dbReference>
<dbReference type="GO" id="GO:0003700">
    <property type="term" value="F:DNA-binding transcription factor activity"/>
    <property type="evidence" value="ECO:0007669"/>
    <property type="project" value="InterPro"/>
</dbReference>
<reference evidence="6" key="1">
    <citation type="submission" date="2017-06" db="EMBL/GenBank/DDBJ databases">
        <title>Herbaspirillum phytohormonus sp. nov., isolated from the root nodule of Robinia pseudoacacia in lead-zinc mine.</title>
        <authorList>
            <person name="Fan M."/>
            <person name="Lin Y."/>
        </authorList>
    </citation>
    <scope>NUCLEOTIDE SEQUENCE [LARGE SCALE GENOMIC DNA]</scope>
    <source>
        <strain evidence="6">SC-089</strain>
    </source>
</reference>
<dbReference type="OrthoDB" id="2530535at2"/>
<evidence type="ECO:0000256" key="1">
    <source>
        <dbReference type="ARBA" id="ARBA00023015"/>
    </source>
</evidence>
<evidence type="ECO:0000313" key="5">
    <source>
        <dbReference type="EMBL" id="OWT56087.1"/>
    </source>
</evidence>
<dbReference type="SMART" id="SM00345">
    <property type="entry name" value="HTH_GNTR"/>
    <property type="match status" value="1"/>
</dbReference>
<dbReference type="CDD" id="cd07377">
    <property type="entry name" value="WHTH_GntR"/>
    <property type="match status" value="1"/>
</dbReference>
<dbReference type="Gene3D" id="1.10.10.10">
    <property type="entry name" value="Winged helix-like DNA-binding domain superfamily/Winged helix DNA-binding domain"/>
    <property type="match status" value="1"/>
</dbReference>
<evidence type="ECO:0000256" key="2">
    <source>
        <dbReference type="ARBA" id="ARBA00023125"/>
    </source>
</evidence>